<keyword evidence="6 9" id="KW-0472">Membrane</keyword>
<dbReference type="Pfam" id="PF02321">
    <property type="entry name" value="OEP"/>
    <property type="match status" value="2"/>
</dbReference>
<dbReference type="PROSITE" id="PS51318">
    <property type="entry name" value="TAT"/>
    <property type="match status" value="1"/>
</dbReference>
<dbReference type="PANTHER" id="PTHR30203:SF20">
    <property type="entry name" value="MULTIDRUG RESISTANCE OUTER MEMBRANE PROTEIN MDTP-RELATED"/>
    <property type="match status" value="1"/>
</dbReference>
<dbReference type="EMBL" id="JAQQXS010000006">
    <property type="protein sequence ID" value="MDC8785268.1"/>
    <property type="molecule type" value="Genomic_DNA"/>
</dbReference>
<accession>A0ABT5KQS5</accession>
<comment type="subcellular location">
    <subcellularLocation>
        <location evidence="9">Cell membrane</location>
        <topology evidence="9">Lipid-anchor</topology>
    </subcellularLocation>
    <subcellularLocation>
        <location evidence="1">Membrane</location>
    </subcellularLocation>
</comment>
<evidence type="ECO:0000256" key="6">
    <source>
        <dbReference type="ARBA" id="ARBA00023136"/>
    </source>
</evidence>
<keyword evidence="3 9" id="KW-1134">Transmembrane beta strand</keyword>
<evidence type="ECO:0000256" key="9">
    <source>
        <dbReference type="RuleBase" id="RU362097"/>
    </source>
</evidence>
<dbReference type="NCBIfam" id="TIGR01845">
    <property type="entry name" value="outer_NodT"/>
    <property type="match status" value="1"/>
</dbReference>
<dbReference type="InterPro" id="IPR006311">
    <property type="entry name" value="TAT_signal"/>
</dbReference>
<evidence type="ECO:0000256" key="1">
    <source>
        <dbReference type="ARBA" id="ARBA00004370"/>
    </source>
</evidence>
<organism evidence="10 11">
    <name type="scientific">Roseateles koreensis</name>
    <dbReference type="NCBI Taxonomy" id="2987526"/>
    <lineage>
        <taxon>Bacteria</taxon>
        <taxon>Pseudomonadati</taxon>
        <taxon>Pseudomonadota</taxon>
        <taxon>Betaproteobacteria</taxon>
        <taxon>Burkholderiales</taxon>
        <taxon>Sphaerotilaceae</taxon>
        <taxon>Roseateles</taxon>
    </lineage>
</organism>
<feature type="chain" id="PRO_5044997648" evidence="9">
    <location>
        <begin position="32"/>
        <end position="482"/>
    </location>
</feature>
<evidence type="ECO:0000256" key="3">
    <source>
        <dbReference type="ARBA" id="ARBA00022452"/>
    </source>
</evidence>
<comment type="caution">
    <text evidence="10">The sequence shown here is derived from an EMBL/GenBank/DDBJ whole genome shotgun (WGS) entry which is preliminary data.</text>
</comment>
<evidence type="ECO:0000256" key="8">
    <source>
        <dbReference type="ARBA" id="ARBA00023288"/>
    </source>
</evidence>
<dbReference type="Gene3D" id="2.20.200.10">
    <property type="entry name" value="Outer membrane efflux proteins (OEP)"/>
    <property type="match status" value="1"/>
</dbReference>
<reference evidence="10 11" key="1">
    <citation type="submission" date="2022-10" db="EMBL/GenBank/DDBJ databases">
        <title>paucibacter sp. hw8 Genome sequencing.</title>
        <authorList>
            <person name="Park S."/>
        </authorList>
    </citation>
    <scope>NUCLEOTIDE SEQUENCE [LARGE SCALE GENOMIC DNA]</scope>
    <source>
        <strain evidence="11">hw8</strain>
    </source>
</reference>
<dbReference type="PANTHER" id="PTHR30203">
    <property type="entry name" value="OUTER MEMBRANE CATION EFFLUX PROTEIN"/>
    <property type="match status" value="1"/>
</dbReference>
<dbReference type="RefSeq" id="WP_273596374.1">
    <property type="nucleotide sequence ID" value="NZ_JAQQXS010000006.1"/>
</dbReference>
<dbReference type="Gene3D" id="1.20.1600.10">
    <property type="entry name" value="Outer membrane efflux proteins (OEP)"/>
    <property type="match status" value="1"/>
</dbReference>
<dbReference type="InterPro" id="IPR010131">
    <property type="entry name" value="MdtP/NodT-like"/>
</dbReference>
<keyword evidence="8 9" id="KW-0449">Lipoprotein</keyword>
<dbReference type="PROSITE" id="PS51257">
    <property type="entry name" value="PROKAR_LIPOPROTEIN"/>
    <property type="match status" value="1"/>
</dbReference>
<feature type="signal peptide" evidence="9">
    <location>
        <begin position="1"/>
        <end position="31"/>
    </location>
</feature>
<evidence type="ECO:0000313" key="11">
    <source>
        <dbReference type="Proteomes" id="UP001219862"/>
    </source>
</evidence>
<evidence type="ECO:0000256" key="2">
    <source>
        <dbReference type="ARBA" id="ARBA00007613"/>
    </source>
</evidence>
<keyword evidence="5 9" id="KW-0732">Signal</keyword>
<name>A0ABT5KQS5_9BURK</name>
<evidence type="ECO:0000313" key="10">
    <source>
        <dbReference type="EMBL" id="MDC8785268.1"/>
    </source>
</evidence>
<keyword evidence="7 9" id="KW-0564">Palmitate</keyword>
<evidence type="ECO:0000256" key="4">
    <source>
        <dbReference type="ARBA" id="ARBA00022692"/>
    </source>
</evidence>
<sequence length="482" mass="51477">MTKLYPNTSNIPQGRTLLPLAAALSAALALAACAPIPQLKPAAQAIDASQLGLPAQTSPAPSELTRASAWWVALRDPQLDTIIQRTLAQSPSLAAARARIDRAEAQIESAKAADRVTVGAGFDATYQRFPEHSLYPPPYGGSLRTMSTVQGEVHYDWDFFGRHAAELNMALGQAKAGEADQAAAALMLSAQVARSYLALGRVLAQKTLLTQQINEREEALSLVRQRVVAGLDNAQDKRTAESPLPELRRQALVLDEQAGALRQMLASLSVQDASALRELAPKLPQTLPMAAQGPGLDLLGRRPDVIAARWRVEAAGHQVALARSQFYPNVSLSAFAGYSAIGLDKLLQAGSLQYGLGPSIRLPLFDTGRLSAQLQGSAAEVDAAVAAYNGAVLDAVRDASDQLRTVQSLQEQQREQANLLQNAQASTELQTQRFNAGLGNKLAVLNAHGAVLQQQRMALDLQGQLLESQVSLVRALGGDWHE</sequence>
<evidence type="ECO:0000256" key="7">
    <source>
        <dbReference type="ARBA" id="ARBA00023139"/>
    </source>
</evidence>
<dbReference type="InterPro" id="IPR003423">
    <property type="entry name" value="OMP_efflux"/>
</dbReference>
<comment type="similarity">
    <text evidence="2 9">Belongs to the outer membrane factor (OMF) (TC 1.B.17) family.</text>
</comment>
<evidence type="ECO:0000256" key="5">
    <source>
        <dbReference type="ARBA" id="ARBA00022729"/>
    </source>
</evidence>
<dbReference type="Proteomes" id="UP001219862">
    <property type="component" value="Unassembled WGS sequence"/>
</dbReference>
<proteinExistence type="inferred from homology"/>
<dbReference type="SUPFAM" id="SSF56954">
    <property type="entry name" value="Outer membrane efflux proteins (OEP)"/>
    <property type="match status" value="1"/>
</dbReference>
<gene>
    <name evidence="10" type="ORF">PRZ01_08700</name>
</gene>
<keyword evidence="11" id="KW-1185">Reference proteome</keyword>
<protein>
    <submittedName>
        <fullName evidence="10">Efflux transporter outer membrane subunit</fullName>
    </submittedName>
</protein>
<keyword evidence="4 9" id="KW-0812">Transmembrane</keyword>